<dbReference type="InterPro" id="IPR011701">
    <property type="entry name" value="MFS"/>
</dbReference>
<dbReference type="CDD" id="cd17325">
    <property type="entry name" value="MFS_MdtG_SLC18_like"/>
    <property type="match status" value="1"/>
</dbReference>
<evidence type="ECO:0000256" key="2">
    <source>
        <dbReference type="ARBA" id="ARBA00022448"/>
    </source>
</evidence>
<keyword evidence="5 6" id="KW-0472">Membrane</keyword>
<feature type="transmembrane region" description="Helical" evidence="6">
    <location>
        <begin position="368"/>
        <end position="387"/>
    </location>
</feature>
<name>A0ABT1S1A4_9FIRM</name>
<dbReference type="InterPro" id="IPR001958">
    <property type="entry name" value="Tet-R_TetA/multi-R_MdtG-like"/>
</dbReference>
<evidence type="ECO:0000259" key="8">
    <source>
        <dbReference type="PROSITE" id="PS50850"/>
    </source>
</evidence>
<evidence type="ECO:0000256" key="6">
    <source>
        <dbReference type="SAM" id="Phobius"/>
    </source>
</evidence>
<keyword evidence="7" id="KW-0732">Signal</keyword>
<evidence type="ECO:0000313" key="10">
    <source>
        <dbReference type="Proteomes" id="UP001524473"/>
    </source>
</evidence>
<feature type="transmembrane region" description="Helical" evidence="6">
    <location>
        <begin position="72"/>
        <end position="91"/>
    </location>
</feature>
<evidence type="ECO:0000256" key="5">
    <source>
        <dbReference type="ARBA" id="ARBA00023136"/>
    </source>
</evidence>
<feature type="transmembrane region" description="Helical" evidence="6">
    <location>
        <begin position="161"/>
        <end position="179"/>
    </location>
</feature>
<evidence type="ECO:0000256" key="1">
    <source>
        <dbReference type="ARBA" id="ARBA00004651"/>
    </source>
</evidence>
<dbReference type="PANTHER" id="PTHR23518">
    <property type="entry name" value="C-METHYLTRANSFERASE"/>
    <property type="match status" value="1"/>
</dbReference>
<evidence type="ECO:0000256" key="4">
    <source>
        <dbReference type="ARBA" id="ARBA00022989"/>
    </source>
</evidence>
<dbReference type="InterPro" id="IPR036259">
    <property type="entry name" value="MFS_trans_sf"/>
</dbReference>
<protein>
    <submittedName>
        <fullName evidence="9">MFS transporter</fullName>
    </submittedName>
</protein>
<keyword evidence="3 6" id="KW-0812">Transmembrane</keyword>
<dbReference type="PANTHER" id="PTHR23518:SF2">
    <property type="entry name" value="MAJOR FACILITATOR SUPERFAMILY TRANSPORTER"/>
    <property type="match status" value="1"/>
</dbReference>
<comment type="subcellular location">
    <subcellularLocation>
        <location evidence="1">Cell membrane</location>
        <topology evidence="1">Multi-pass membrane protein</topology>
    </subcellularLocation>
</comment>
<proteinExistence type="predicted"/>
<feature type="transmembrane region" description="Helical" evidence="6">
    <location>
        <begin position="342"/>
        <end position="362"/>
    </location>
</feature>
<sequence>MKRRASIPIVLVLMFFQLMASNMVHPVTPTFFKDLSMPTYLFGAAFAAMAVTQFLFCPFWGRMGDSVGRVRVLVFSTLGYAVGQLAFLLSGSVPTILLARMLSGLFAAGTTVNFMAYIADVSPAGQLGRNMSVCAAVTSAGTAAGYLVGGVIGDLSVHGTFLAQIAILCTVAAGIGLLLRDGPAYQKQPLALKRAANPFSAFLEARGLLTPRVCVFLFVVFASCFATTSYDNSFNYYIKDQFRFPPSYNGLIYAVVGLIGLIVNFTLGLRIQRRENCRGPLAIILALSGFTLLSSLALSQIAPFIALNMLFYVFSSMYLPLQQALIIREGKEGNGQISGVFSSVRAMGMIAGSLTAGFFYGIFPRLPLLVSACAFLLAGLVCQIGAVHKKAKGGK</sequence>
<dbReference type="PRINTS" id="PR01035">
    <property type="entry name" value="TCRTETA"/>
</dbReference>
<feature type="transmembrane region" description="Helical" evidence="6">
    <location>
        <begin position="304"/>
        <end position="321"/>
    </location>
</feature>
<dbReference type="SUPFAM" id="SSF103473">
    <property type="entry name" value="MFS general substrate transporter"/>
    <property type="match status" value="1"/>
</dbReference>
<dbReference type="PROSITE" id="PS50850">
    <property type="entry name" value="MFS"/>
    <property type="match status" value="1"/>
</dbReference>
<dbReference type="RefSeq" id="WP_066866623.1">
    <property type="nucleotide sequence ID" value="NZ_CABKVV010000014.1"/>
</dbReference>
<feature type="transmembrane region" description="Helical" evidence="6">
    <location>
        <begin position="250"/>
        <end position="269"/>
    </location>
</feature>
<organism evidence="9 10">
    <name type="scientific">Neglectibacter timonensis</name>
    <dbReference type="NCBI Taxonomy" id="1776382"/>
    <lineage>
        <taxon>Bacteria</taxon>
        <taxon>Bacillati</taxon>
        <taxon>Bacillota</taxon>
        <taxon>Clostridia</taxon>
        <taxon>Eubacteriales</taxon>
        <taxon>Oscillospiraceae</taxon>
        <taxon>Neglectibacter</taxon>
    </lineage>
</organism>
<dbReference type="EMBL" id="JANFZH010000029">
    <property type="protein sequence ID" value="MCQ4840717.1"/>
    <property type="molecule type" value="Genomic_DNA"/>
</dbReference>
<dbReference type="InterPro" id="IPR020846">
    <property type="entry name" value="MFS_dom"/>
</dbReference>
<evidence type="ECO:0000313" key="9">
    <source>
        <dbReference type="EMBL" id="MCQ4840717.1"/>
    </source>
</evidence>
<feature type="domain" description="Major facilitator superfamily (MFS) profile" evidence="8">
    <location>
        <begin position="6"/>
        <end position="390"/>
    </location>
</feature>
<evidence type="ECO:0000256" key="3">
    <source>
        <dbReference type="ARBA" id="ARBA00022692"/>
    </source>
</evidence>
<dbReference type="Proteomes" id="UP001524473">
    <property type="component" value="Unassembled WGS sequence"/>
</dbReference>
<dbReference type="Pfam" id="PF07690">
    <property type="entry name" value="MFS_1"/>
    <property type="match status" value="1"/>
</dbReference>
<feature type="transmembrane region" description="Helical" evidence="6">
    <location>
        <begin position="97"/>
        <end position="119"/>
    </location>
</feature>
<keyword evidence="10" id="KW-1185">Reference proteome</keyword>
<gene>
    <name evidence="9" type="ORF">NE695_12435</name>
</gene>
<feature type="signal peptide" evidence="7">
    <location>
        <begin position="1"/>
        <end position="20"/>
    </location>
</feature>
<keyword evidence="4 6" id="KW-1133">Transmembrane helix</keyword>
<evidence type="ECO:0000256" key="7">
    <source>
        <dbReference type="SAM" id="SignalP"/>
    </source>
</evidence>
<dbReference type="Gene3D" id="1.20.1250.20">
    <property type="entry name" value="MFS general substrate transporter like domains"/>
    <property type="match status" value="1"/>
</dbReference>
<dbReference type="GeneID" id="90533486"/>
<feature type="transmembrane region" description="Helical" evidence="6">
    <location>
        <begin position="131"/>
        <end position="149"/>
    </location>
</feature>
<feature type="chain" id="PRO_5046900426" evidence="7">
    <location>
        <begin position="21"/>
        <end position="395"/>
    </location>
</feature>
<feature type="transmembrane region" description="Helical" evidence="6">
    <location>
        <begin position="213"/>
        <end position="230"/>
    </location>
</feature>
<accession>A0ABT1S1A4</accession>
<reference evidence="9 10" key="1">
    <citation type="submission" date="2022-06" db="EMBL/GenBank/DDBJ databases">
        <title>Isolation of gut microbiota from human fecal samples.</title>
        <authorList>
            <person name="Pamer E.G."/>
            <person name="Barat B."/>
            <person name="Waligurski E."/>
            <person name="Medina S."/>
            <person name="Paddock L."/>
            <person name="Mostad J."/>
        </authorList>
    </citation>
    <scope>NUCLEOTIDE SEQUENCE [LARGE SCALE GENOMIC DNA]</scope>
    <source>
        <strain evidence="9 10">DFI.9.73</strain>
    </source>
</reference>
<feature type="transmembrane region" description="Helical" evidence="6">
    <location>
        <begin position="281"/>
        <end position="298"/>
    </location>
</feature>
<keyword evidence="2" id="KW-0813">Transport</keyword>
<comment type="caution">
    <text evidence="9">The sequence shown here is derived from an EMBL/GenBank/DDBJ whole genome shotgun (WGS) entry which is preliminary data.</text>
</comment>
<feature type="transmembrane region" description="Helical" evidence="6">
    <location>
        <begin position="42"/>
        <end position="60"/>
    </location>
</feature>